<dbReference type="InParanoid" id="A0A0N0PBC9"/>
<evidence type="ECO:0000313" key="2">
    <source>
        <dbReference type="Proteomes" id="UP000053240"/>
    </source>
</evidence>
<proteinExistence type="predicted"/>
<dbReference type="EMBL" id="KQ460969">
    <property type="protein sequence ID" value="KPJ10205.1"/>
    <property type="molecule type" value="Genomic_DNA"/>
</dbReference>
<gene>
    <name evidence="1" type="ORF">RR48_01247</name>
</gene>
<name>A0A0N0PBC9_PAPMA</name>
<evidence type="ECO:0000313" key="1">
    <source>
        <dbReference type="EMBL" id="KPJ10205.1"/>
    </source>
</evidence>
<organism evidence="1 2">
    <name type="scientific">Papilio machaon</name>
    <name type="common">Old World swallowtail butterfly</name>
    <dbReference type="NCBI Taxonomy" id="76193"/>
    <lineage>
        <taxon>Eukaryota</taxon>
        <taxon>Metazoa</taxon>
        <taxon>Ecdysozoa</taxon>
        <taxon>Arthropoda</taxon>
        <taxon>Hexapoda</taxon>
        <taxon>Insecta</taxon>
        <taxon>Pterygota</taxon>
        <taxon>Neoptera</taxon>
        <taxon>Endopterygota</taxon>
        <taxon>Lepidoptera</taxon>
        <taxon>Glossata</taxon>
        <taxon>Ditrysia</taxon>
        <taxon>Papilionoidea</taxon>
        <taxon>Papilionidae</taxon>
        <taxon>Papilioninae</taxon>
        <taxon>Papilio</taxon>
    </lineage>
</organism>
<dbReference type="AlphaFoldDB" id="A0A0N0PBC9"/>
<dbReference type="Proteomes" id="UP000053240">
    <property type="component" value="Unassembled WGS sequence"/>
</dbReference>
<keyword evidence="2" id="KW-1185">Reference proteome</keyword>
<reference evidence="1 2" key="1">
    <citation type="journal article" date="2015" name="Nat. Commun.">
        <title>Outbred genome sequencing and CRISPR/Cas9 gene editing in butterflies.</title>
        <authorList>
            <person name="Li X."/>
            <person name="Fan D."/>
            <person name="Zhang W."/>
            <person name="Liu G."/>
            <person name="Zhang L."/>
            <person name="Zhao L."/>
            <person name="Fang X."/>
            <person name="Chen L."/>
            <person name="Dong Y."/>
            <person name="Chen Y."/>
            <person name="Ding Y."/>
            <person name="Zhao R."/>
            <person name="Feng M."/>
            <person name="Zhu Y."/>
            <person name="Feng Y."/>
            <person name="Jiang X."/>
            <person name="Zhu D."/>
            <person name="Xiang H."/>
            <person name="Feng X."/>
            <person name="Li S."/>
            <person name="Wang J."/>
            <person name="Zhang G."/>
            <person name="Kronforst M.R."/>
            <person name="Wang W."/>
        </authorList>
    </citation>
    <scope>NUCLEOTIDE SEQUENCE [LARGE SCALE GENOMIC DNA]</scope>
    <source>
        <strain evidence="1">Ya'a_city_454_Pm</strain>
        <tissue evidence="1">Whole body</tissue>
    </source>
</reference>
<accession>A0A0N0PBC9</accession>
<protein>
    <submittedName>
        <fullName evidence="1">Uncharacterized protein</fullName>
    </submittedName>
</protein>
<sequence>MVFLITPYSVTAPITFGSVGDPSSVYSQTGHKINTQKMDPPTGLTLVGAVTGWPKQLNKMDNISKYMTPMDELDIALLSLDNVWMKTAQPIRGRNDFNFDDNYSSEESDVSDTNDYSVTALIDITDALTIFKKGEDSQKEDISYSSVPLTVNCNSPYRNWEEERTKIIR</sequence>